<dbReference type="PANTHER" id="PTHR48111:SF1">
    <property type="entry name" value="TWO-COMPONENT RESPONSE REGULATOR ORR33"/>
    <property type="match status" value="1"/>
</dbReference>
<dbReference type="InterPro" id="IPR011006">
    <property type="entry name" value="CheY-like_superfamily"/>
</dbReference>
<evidence type="ECO:0000256" key="2">
    <source>
        <dbReference type="ARBA" id="ARBA00023012"/>
    </source>
</evidence>
<dbReference type="Pfam" id="PF00072">
    <property type="entry name" value="Response_reg"/>
    <property type="match status" value="1"/>
</dbReference>
<dbReference type="Proteomes" id="UP000290378">
    <property type="component" value="Unassembled WGS sequence"/>
</dbReference>
<keyword evidence="7" id="KW-1185">Reference proteome</keyword>
<protein>
    <submittedName>
        <fullName evidence="6">DNA-binding response regulator</fullName>
    </submittedName>
</protein>
<proteinExistence type="predicted"/>
<dbReference type="Pfam" id="PF00486">
    <property type="entry name" value="Trans_reg_C"/>
    <property type="match status" value="1"/>
</dbReference>
<evidence type="ECO:0000313" key="7">
    <source>
        <dbReference type="Proteomes" id="UP000290378"/>
    </source>
</evidence>
<dbReference type="InterPro" id="IPR001867">
    <property type="entry name" value="OmpR/PhoB-type_DNA-bd"/>
</dbReference>
<gene>
    <name evidence="6" type="ORF">CP963_04975</name>
</gene>
<dbReference type="SUPFAM" id="SSF52172">
    <property type="entry name" value="CheY-like"/>
    <property type="match status" value="1"/>
</dbReference>
<dbReference type="PROSITE" id="PS51755">
    <property type="entry name" value="OMPR_PHOB"/>
    <property type="match status" value="1"/>
</dbReference>
<evidence type="ECO:0000256" key="1">
    <source>
        <dbReference type="ARBA" id="ARBA00022553"/>
    </source>
</evidence>
<dbReference type="SUPFAM" id="SSF46894">
    <property type="entry name" value="C-terminal effector domain of the bipartite response regulators"/>
    <property type="match status" value="1"/>
</dbReference>
<dbReference type="SMART" id="SM00448">
    <property type="entry name" value="REC"/>
    <property type="match status" value="1"/>
</dbReference>
<keyword evidence="1" id="KW-0597">Phosphoprotein</keyword>
<keyword evidence="2" id="KW-0902">Two-component regulatory system</keyword>
<dbReference type="PANTHER" id="PTHR48111">
    <property type="entry name" value="REGULATOR OF RPOS"/>
    <property type="match status" value="1"/>
</dbReference>
<comment type="caution">
    <text evidence="6">The sequence shown here is derived from an EMBL/GenBank/DDBJ whole genome shotgun (WGS) entry which is preliminary data.</text>
</comment>
<dbReference type="PROSITE" id="PS50110">
    <property type="entry name" value="RESPONSE_REGULATORY"/>
    <property type="match status" value="1"/>
</dbReference>
<dbReference type="GO" id="GO:0032993">
    <property type="term" value="C:protein-DNA complex"/>
    <property type="evidence" value="ECO:0007669"/>
    <property type="project" value="TreeGrafter"/>
</dbReference>
<dbReference type="SMART" id="SM00862">
    <property type="entry name" value="Trans_reg_C"/>
    <property type="match status" value="1"/>
</dbReference>
<reference evidence="6 7" key="1">
    <citation type="submission" date="2017-09" db="EMBL/GenBank/DDBJ databases">
        <title>Genomics of the genus Arcobacter.</title>
        <authorList>
            <person name="Perez-Cataluna A."/>
            <person name="Figueras M.J."/>
            <person name="Salas-Masso N."/>
        </authorList>
    </citation>
    <scope>NUCLEOTIDE SEQUENCE [LARGE SCALE GENOMIC DNA]</scope>
    <source>
        <strain evidence="6 7">CECT 7834</strain>
    </source>
</reference>
<evidence type="ECO:0000256" key="3">
    <source>
        <dbReference type="ARBA" id="ARBA00023015"/>
    </source>
</evidence>
<sequence>MKPELIEELKNISILCVEDEFGIRQTIVNTLKYYFKDVYEASDGTEGFELYEYYKPKIVITDIEMRNGNGVELVKKIRENDFETMIIMLTAYSTEEYLMDLINLNVNHYILKPLNLKKLSQALEKYLLKSSKPIVLANELFLDLQKRELIYKNSEIIPLRKREKDFLHLLYEKRDAILKYEEIEFELWNDKEMTTHALKSFIKELRNKLPINVIKNIPQEGYTLQK</sequence>
<keyword evidence="3" id="KW-0805">Transcription regulation</keyword>
<evidence type="ECO:0000256" key="4">
    <source>
        <dbReference type="ARBA" id="ARBA00023125"/>
    </source>
</evidence>
<dbReference type="InterPro" id="IPR036388">
    <property type="entry name" value="WH-like_DNA-bd_sf"/>
</dbReference>
<name>A0A6M8NPC1_9BACT</name>
<organism evidence="6 7">
    <name type="scientific">Arcobacter cloacae</name>
    <dbReference type="NCBI Taxonomy" id="1054034"/>
    <lineage>
        <taxon>Bacteria</taxon>
        <taxon>Pseudomonadati</taxon>
        <taxon>Campylobacterota</taxon>
        <taxon>Epsilonproteobacteria</taxon>
        <taxon>Campylobacterales</taxon>
        <taxon>Arcobacteraceae</taxon>
        <taxon>Arcobacter</taxon>
    </lineage>
</organism>
<dbReference type="Gene3D" id="3.40.50.2300">
    <property type="match status" value="1"/>
</dbReference>
<accession>A0A6M8NPC1</accession>
<dbReference type="GO" id="GO:0006355">
    <property type="term" value="P:regulation of DNA-templated transcription"/>
    <property type="evidence" value="ECO:0007669"/>
    <property type="project" value="InterPro"/>
</dbReference>
<dbReference type="Gene3D" id="1.10.10.10">
    <property type="entry name" value="Winged helix-like DNA-binding domain superfamily/Winged helix DNA-binding domain"/>
    <property type="match status" value="1"/>
</dbReference>
<dbReference type="RefSeq" id="WP_129013149.1">
    <property type="nucleotide sequence ID" value="NZ_CBCSEI010000005.1"/>
</dbReference>
<keyword evidence="4 6" id="KW-0238">DNA-binding</keyword>
<dbReference type="GO" id="GO:0000976">
    <property type="term" value="F:transcription cis-regulatory region binding"/>
    <property type="evidence" value="ECO:0007669"/>
    <property type="project" value="TreeGrafter"/>
</dbReference>
<evidence type="ECO:0000313" key="6">
    <source>
        <dbReference type="EMBL" id="RXI41920.1"/>
    </source>
</evidence>
<dbReference type="InterPro" id="IPR039420">
    <property type="entry name" value="WalR-like"/>
</dbReference>
<dbReference type="EMBL" id="NXII01000005">
    <property type="protein sequence ID" value="RXI41920.1"/>
    <property type="molecule type" value="Genomic_DNA"/>
</dbReference>
<dbReference type="GO" id="GO:0005829">
    <property type="term" value="C:cytosol"/>
    <property type="evidence" value="ECO:0007669"/>
    <property type="project" value="TreeGrafter"/>
</dbReference>
<dbReference type="InterPro" id="IPR016032">
    <property type="entry name" value="Sig_transdc_resp-reg_C-effctor"/>
</dbReference>
<dbReference type="GO" id="GO:0000156">
    <property type="term" value="F:phosphorelay response regulator activity"/>
    <property type="evidence" value="ECO:0007669"/>
    <property type="project" value="TreeGrafter"/>
</dbReference>
<keyword evidence="5" id="KW-0804">Transcription</keyword>
<evidence type="ECO:0000256" key="5">
    <source>
        <dbReference type="ARBA" id="ARBA00023163"/>
    </source>
</evidence>
<dbReference type="InterPro" id="IPR001789">
    <property type="entry name" value="Sig_transdc_resp-reg_receiver"/>
</dbReference>
<dbReference type="AlphaFoldDB" id="A0A6M8NPC1"/>